<dbReference type="AlphaFoldDB" id="A0AA88T851"/>
<sequence length="262" mass="28860">MFTDCFLLRFPVTQLFGCEPPSCHHQNPSSVIFLQFDSQSSSVSLSHSPTLLTVLPKPLRDCHHTDSVCVFQRAPCFHGGHKPSHKSSHNVVLSGLRILRAGPGCLRCICGASVALAPRVYVPLMRPAAQHTQKRSHSPCPRSAVCRYAEQFLLLLSYFLVEARMNSLSLVLILLVASNSSNALAYMWPSLHPAAQRLRLLLQYVVKADEISFPAASFPPLLSPRLISPSSHFPLARHSYLVLTSFLRNGEQKAPSAGQLLS</sequence>
<evidence type="ECO:0000313" key="2">
    <source>
        <dbReference type="Proteomes" id="UP001187343"/>
    </source>
</evidence>
<evidence type="ECO:0000313" key="1">
    <source>
        <dbReference type="EMBL" id="KAK2867162.1"/>
    </source>
</evidence>
<dbReference type="EMBL" id="JAUYZG010000025">
    <property type="protein sequence ID" value="KAK2867162.1"/>
    <property type="molecule type" value="Genomic_DNA"/>
</dbReference>
<keyword evidence="2" id="KW-1185">Reference proteome</keyword>
<comment type="caution">
    <text evidence="1">The sequence shown here is derived from an EMBL/GenBank/DDBJ whole genome shotgun (WGS) entry which is preliminary data.</text>
</comment>
<organism evidence="1 2">
    <name type="scientific">Cirrhinus molitorella</name>
    <name type="common">mud carp</name>
    <dbReference type="NCBI Taxonomy" id="172907"/>
    <lineage>
        <taxon>Eukaryota</taxon>
        <taxon>Metazoa</taxon>
        <taxon>Chordata</taxon>
        <taxon>Craniata</taxon>
        <taxon>Vertebrata</taxon>
        <taxon>Euteleostomi</taxon>
        <taxon>Actinopterygii</taxon>
        <taxon>Neopterygii</taxon>
        <taxon>Teleostei</taxon>
        <taxon>Ostariophysi</taxon>
        <taxon>Cypriniformes</taxon>
        <taxon>Cyprinidae</taxon>
        <taxon>Labeoninae</taxon>
        <taxon>Labeonini</taxon>
        <taxon>Cirrhinus</taxon>
    </lineage>
</organism>
<proteinExistence type="predicted"/>
<accession>A0AA88T851</accession>
<name>A0AA88T851_9TELE</name>
<dbReference type="Proteomes" id="UP001187343">
    <property type="component" value="Unassembled WGS sequence"/>
</dbReference>
<reference evidence="1" key="1">
    <citation type="submission" date="2023-08" db="EMBL/GenBank/DDBJ databases">
        <title>Chromosome-level Genome Assembly of mud carp (Cirrhinus molitorella).</title>
        <authorList>
            <person name="Liu H."/>
        </authorList>
    </citation>
    <scope>NUCLEOTIDE SEQUENCE</scope>
    <source>
        <strain evidence="1">Prfri</strain>
        <tissue evidence="1">Muscle</tissue>
    </source>
</reference>
<protein>
    <submittedName>
        <fullName evidence="1">Uncharacterized protein</fullName>
    </submittedName>
</protein>
<gene>
    <name evidence="1" type="ORF">Q8A67_025279</name>
</gene>